<name>W4HC61_APHAT</name>
<dbReference type="GeneID" id="20802219"/>
<dbReference type="Gene3D" id="3.40.50.10330">
    <property type="entry name" value="Probable inorganic polyphosphate/atp-NAD kinase, domain 1"/>
    <property type="match status" value="1"/>
</dbReference>
<dbReference type="EMBL" id="KI913114">
    <property type="protein sequence ID" value="ETV88703.1"/>
    <property type="molecule type" value="Genomic_DNA"/>
</dbReference>
<dbReference type="InterPro" id="IPR016064">
    <property type="entry name" value="NAD/diacylglycerol_kinase_sf"/>
</dbReference>
<dbReference type="SUPFAM" id="SSF111331">
    <property type="entry name" value="NAD kinase/diacylglycerol kinase-like"/>
    <property type="match status" value="1"/>
</dbReference>
<organism evidence="1">
    <name type="scientific">Aphanomyces astaci</name>
    <name type="common">Crayfish plague agent</name>
    <dbReference type="NCBI Taxonomy" id="112090"/>
    <lineage>
        <taxon>Eukaryota</taxon>
        <taxon>Sar</taxon>
        <taxon>Stramenopiles</taxon>
        <taxon>Oomycota</taxon>
        <taxon>Saprolegniomycetes</taxon>
        <taxon>Saprolegniales</taxon>
        <taxon>Verrucalvaceae</taxon>
        <taxon>Aphanomyces</taxon>
    </lineage>
</organism>
<accession>W4HC61</accession>
<dbReference type="InterPro" id="IPR017438">
    <property type="entry name" value="ATP-NAD_kinase_N"/>
</dbReference>
<dbReference type="VEuPathDB" id="FungiDB:H257_00223"/>
<proteinExistence type="predicted"/>
<reference evidence="1" key="1">
    <citation type="submission" date="2013-12" db="EMBL/GenBank/DDBJ databases">
        <title>The Genome Sequence of Aphanomyces astaci APO3.</title>
        <authorList>
            <consortium name="The Broad Institute Genomics Platform"/>
            <person name="Russ C."/>
            <person name="Tyler B."/>
            <person name="van West P."/>
            <person name="Dieguez-Uribeondo J."/>
            <person name="Young S.K."/>
            <person name="Zeng Q."/>
            <person name="Gargeya S."/>
            <person name="Fitzgerald M."/>
            <person name="Abouelleil A."/>
            <person name="Alvarado L."/>
            <person name="Chapman S.B."/>
            <person name="Gainer-Dewar J."/>
            <person name="Goldberg J."/>
            <person name="Griggs A."/>
            <person name="Gujja S."/>
            <person name="Hansen M."/>
            <person name="Howarth C."/>
            <person name="Imamovic A."/>
            <person name="Ireland A."/>
            <person name="Larimer J."/>
            <person name="McCowan C."/>
            <person name="Murphy C."/>
            <person name="Pearson M."/>
            <person name="Poon T.W."/>
            <person name="Priest M."/>
            <person name="Roberts A."/>
            <person name="Saif S."/>
            <person name="Shea T."/>
            <person name="Sykes S."/>
            <person name="Wortman J."/>
            <person name="Nusbaum C."/>
            <person name="Birren B."/>
        </authorList>
    </citation>
    <scope>NUCLEOTIDE SEQUENCE [LARGE SCALE GENOMIC DNA]</scope>
    <source>
        <strain evidence="1">APO3</strain>
    </source>
</reference>
<protein>
    <recommendedName>
        <fullName evidence="2">DAGKc domain-containing protein</fullName>
    </recommendedName>
</protein>
<evidence type="ECO:0000313" key="1">
    <source>
        <dbReference type="EMBL" id="ETV88703.1"/>
    </source>
</evidence>
<gene>
    <name evidence="1" type="ORF">H257_00223</name>
</gene>
<evidence type="ECO:0008006" key="2">
    <source>
        <dbReference type="Google" id="ProtNLM"/>
    </source>
</evidence>
<dbReference type="AlphaFoldDB" id="W4HC61"/>
<sequence>MRLIWWTNPKAPEAKADSPLQKASMSFCNLARALPYQDDSEKGMAEQVNKVDNCNLMERPSKHHPAWSTSAKSSMDCSDRSINALSFSNARQLRSLFTADTHDTPQPDDAGYECVVLVGGDSTANEFVNGRLSRPEVEWRQFFVVATPLAFLSLKGATDTLSRHMQAALHVASIYATLTHKIRSLDVLAVESPPGTTSFACCGVAAAVPGDVRPSSGCGHRGKMPRPLAAAEPHHTEEEGSFAVVEGWTATAEVRHHSDGYMEFVAVRRGSLLGPAVTTWKAARGQVHPPATTRRVAPLQAHNGVVRIPVVRNLLAESTS</sequence>
<dbReference type="STRING" id="112090.W4HC61"/>
<dbReference type="RefSeq" id="XP_009821103.1">
    <property type="nucleotide sequence ID" value="XM_009822801.1"/>
</dbReference>